<evidence type="ECO:0000313" key="2">
    <source>
        <dbReference type="EMBL" id="CAD6212186.1"/>
    </source>
</evidence>
<reference evidence="2" key="1">
    <citation type="submission" date="2020-10" db="EMBL/GenBank/DDBJ databases">
        <authorList>
            <person name="Han B."/>
            <person name="Lu T."/>
            <person name="Zhao Q."/>
            <person name="Huang X."/>
            <person name="Zhao Y."/>
        </authorList>
    </citation>
    <scope>NUCLEOTIDE SEQUENCE</scope>
</reference>
<dbReference type="EMBL" id="CAJGYO010000002">
    <property type="protein sequence ID" value="CAD6212186.1"/>
    <property type="molecule type" value="Genomic_DNA"/>
</dbReference>
<keyword evidence="3" id="KW-1185">Reference proteome</keyword>
<name>A0A811MW47_9POAL</name>
<dbReference type="Proteomes" id="UP000604825">
    <property type="component" value="Unassembled WGS sequence"/>
</dbReference>
<gene>
    <name evidence="2" type="ORF">NCGR_LOCUS7994</name>
</gene>
<evidence type="ECO:0000313" key="3">
    <source>
        <dbReference type="Proteomes" id="UP000604825"/>
    </source>
</evidence>
<comment type="caution">
    <text evidence="2">The sequence shown here is derived from an EMBL/GenBank/DDBJ whole genome shotgun (WGS) entry which is preliminary data.</text>
</comment>
<dbReference type="AlphaFoldDB" id="A0A811MW47"/>
<feature type="region of interest" description="Disordered" evidence="1">
    <location>
        <begin position="50"/>
        <end position="80"/>
    </location>
</feature>
<feature type="region of interest" description="Disordered" evidence="1">
    <location>
        <begin position="98"/>
        <end position="140"/>
    </location>
</feature>
<evidence type="ECO:0000256" key="1">
    <source>
        <dbReference type="SAM" id="MobiDB-lite"/>
    </source>
</evidence>
<accession>A0A811MW47</accession>
<organism evidence="2 3">
    <name type="scientific">Miscanthus lutarioriparius</name>
    <dbReference type="NCBI Taxonomy" id="422564"/>
    <lineage>
        <taxon>Eukaryota</taxon>
        <taxon>Viridiplantae</taxon>
        <taxon>Streptophyta</taxon>
        <taxon>Embryophyta</taxon>
        <taxon>Tracheophyta</taxon>
        <taxon>Spermatophyta</taxon>
        <taxon>Magnoliopsida</taxon>
        <taxon>Liliopsida</taxon>
        <taxon>Poales</taxon>
        <taxon>Poaceae</taxon>
        <taxon>PACMAD clade</taxon>
        <taxon>Panicoideae</taxon>
        <taxon>Andropogonodae</taxon>
        <taxon>Andropogoneae</taxon>
        <taxon>Saccharinae</taxon>
        <taxon>Miscanthus</taxon>
    </lineage>
</organism>
<protein>
    <submittedName>
        <fullName evidence="2">Uncharacterized protein</fullName>
    </submittedName>
</protein>
<sequence>MASIYKLQRHCNGAKPNLQIIQRTQREMSPEVEEDGVEAAVCEQRRCAVGEQEQLSDEGLARAQKPRSSGKSPASVPEAGGRLVPVSAMALVPVSSMGGPVPAAREHCRGPPWPIPRARGRRERGSGSGNADQSGGGWGETVKSEWVMVTRLTLSCGKEKLDVAEVIGQ</sequence>
<proteinExistence type="predicted"/>